<dbReference type="Pfam" id="PF03435">
    <property type="entry name" value="Sacchrp_dh_NADP"/>
    <property type="match status" value="1"/>
</dbReference>
<dbReference type="PANTHER" id="PTHR12286:SF5">
    <property type="entry name" value="SACCHAROPINE DEHYDROGENASE-LIKE OXIDOREDUCTASE"/>
    <property type="match status" value="1"/>
</dbReference>
<keyword evidence="2" id="KW-1133">Transmembrane helix</keyword>
<protein>
    <recommendedName>
        <fullName evidence="3">Saccharopine dehydrogenase NADP binding domain-containing protein</fullName>
    </recommendedName>
</protein>
<proteinExistence type="inferred from homology"/>
<keyword evidence="2" id="KW-0812">Transmembrane</keyword>
<dbReference type="GO" id="GO:0005886">
    <property type="term" value="C:plasma membrane"/>
    <property type="evidence" value="ECO:0007669"/>
    <property type="project" value="TreeGrafter"/>
</dbReference>
<keyword evidence="5" id="KW-1185">Reference proteome</keyword>
<evidence type="ECO:0000259" key="3">
    <source>
        <dbReference type="Pfam" id="PF03435"/>
    </source>
</evidence>
<evidence type="ECO:0000256" key="1">
    <source>
        <dbReference type="ARBA" id="ARBA00038048"/>
    </source>
</evidence>
<dbReference type="InterPro" id="IPR036291">
    <property type="entry name" value="NAD(P)-bd_dom_sf"/>
</dbReference>
<dbReference type="InterPro" id="IPR005097">
    <property type="entry name" value="Sacchrp_dh_NADP-bd"/>
</dbReference>
<dbReference type="SUPFAM" id="SSF51735">
    <property type="entry name" value="NAD(P)-binding Rossmann-fold domains"/>
    <property type="match status" value="1"/>
</dbReference>
<dbReference type="OrthoDB" id="10268090at2759"/>
<accession>A0A2J6R1J5</accession>
<comment type="similarity">
    <text evidence="1">Belongs to the saccharopine dehydrogenase family.</text>
</comment>
<dbReference type="InterPro" id="IPR051276">
    <property type="entry name" value="Saccharopine_DH-like_oxidrdct"/>
</dbReference>
<evidence type="ECO:0000313" key="5">
    <source>
        <dbReference type="Proteomes" id="UP000235786"/>
    </source>
</evidence>
<dbReference type="AlphaFoldDB" id="A0A2J6R1J5"/>
<dbReference type="Proteomes" id="UP000235786">
    <property type="component" value="Unassembled WGS sequence"/>
</dbReference>
<dbReference type="GO" id="GO:0005811">
    <property type="term" value="C:lipid droplet"/>
    <property type="evidence" value="ECO:0007669"/>
    <property type="project" value="TreeGrafter"/>
</dbReference>
<organism evidence="4 5">
    <name type="scientific">Hyaloscypha variabilis (strain UAMH 11265 / GT02V1 / F)</name>
    <name type="common">Meliniomyces variabilis</name>
    <dbReference type="NCBI Taxonomy" id="1149755"/>
    <lineage>
        <taxon>Eukaryota</taxon>
        <taxon>Fungi</taxon>
        <taxon>Dikarya</taxon>
        <taxon>Ascomycota</taxon>
        <taxon>Pezizomycotina</taxon>
        <taxon>Leotiomycetes</taxon>
        <taxon>Helotiales</taxon>
        <taxon>Hyaloscyphaceae</taxon>
        <taxon>Hyaloscypha</taxon>
        <taxon>Hyaloscypha variabilis</taxon>
    </lineage>
</organism>
<feature type="transmembrane region" description="Helical" evidence="2">
    <location>
        <begin position="287"/>
        <end position="306"/>
    </location>
</feature>
<sequence length="416" mass="45318">MLLKKHNRQYDLIVLGATGYTGSLVAQHISKTFPSDVKWAVAGRSAGKLQQLVSELEPAGLKPEIEVCNVNDAELAVLARKTFCLITTLGPYTRYGEPAFKACAEAGTHYLDCTGEVPFTLAMIKKYDAVAKTSGAWMFPQSGLESGPSDLLTWALVSTIRTKLSSQTCDVVMDLHRNDSAPSGGTLASFLTMFELFPAKVLLQALKPYALSPIPNTHPAPKKSFITSATGLTKVPGLGLLTTSVTGAMNSAIVSRTWGLTQQEPSLRKQFYGPKFTYQEFEKTSNVLTGIIAHYGLLIGATLLLFSPFRALIRRFSFEPGEGPDKDEARKDCIEFRAAAKPDIVGTKKQAFGRMEYKGSMYYLTAALLAQGAATILWDENVKLKGGVYTPACLGQGYIDRLEEVGVQFEMEIRDA</sequence>
<name>A0A2J6R1J5_HYAVF</name>
<reference evidence="4 5" key="1">
    <citation type="submission" date="2016-04" db="EMBL/GenBank/DDBJ databases">
        <title>A degradative enzymes factory behind the ericoid mycorrhizal symbiosis.</title>
        <authorList>
            <consortium name="DOE Joint Genome Institute"/>
            <person name="Martino E."/>
            <person name="Morin E."/>
            <person name="Grelet G."/>
            <person name="Kuo A."/>
            <person name="Kohler A."/>
            <person name="Daghino S."/>
            <person name="Barry K."/>
            <person name="Choi C."/>
            <person name="Cichocki N."/>
            <person name="Clum A."/>
            <person name="Copeland A."/>
            <person name="Hainaut M."/>
            <person name="Haridas S."/>
            <person name="Labutti K."/>
            <person name="Lindquist E."/>
            <person name="Lipzen A."/>
            <person name="Khouja H.-R."/>
            <person name="Murat C."/>
            <person name="Ohm R."/>
            <person name="Olson A."/>
            <person name="Spatafora J."/>
            <person name="Veneault-Fourrey C."/>
            <person name="Henrissat B."/>
            <person name="Grigoriev I."/>
            <person name="Martin F."/>
            <person name="Perotto S."/>
        </authorList>
    </citation>
    <scope>NUCLEOTIDE SEQUENCE [LARGE SCALE GENOMIC DNA]</scope>
    <source>
        <strain evidence="4 5">F</strain>
    </source>
</reference>
<dbReference type="Gene3D" id="3.40.50.720">
    <property type="entry name" value="NAD(P)-binding Rossmann-like Domain"/>
    <property type="match status" value="1"/>
</dbReference>
<keyword evidence="2" id="KW-0472">Membrane</keyword>
<dbReference type="GO" id="GO:0005739">
    <property type="term" value="C:mitochondrion"/>
    <property type="evidence" value="ECO:0007669"/>
    <property type="project" value="TreeGrafter"/>
</dbReference>
<dbReference type="GO" id="GO:0009247">
    <property type="term" value="P:glycolipid biosynthetic process"/>
    <property type="evidence" value="ECO:0007669"/>
    <property type="project" value="TreeGrafter"/>
</dbReference>
<dbReference type="EMBL" id="KZ613959">
    <property type="protein sequence ID" value="PMD32386.1"/>
    <property type="molecule type" value="Genomic_DNA"/>
</dbReference>
<feature type="domain" description="Saccharopine dehydrogenase NADP binding" evidence="3">
    <location>
        <begin position="13"/>
        <end position="114"/>
    </location>
</feature>
<dbReference type="PANTHER" id="PTHR12286">
    <property type="entry name" value="SACCHAROPINE DEHYDROGENASE-LIKE OXIDOREDUCTASE"/>
    <property type="match status" value="1"/>
</dbReference>
<gene>
    <name evidence="4" type="ORF">L207DRAFT_440749</name>
</gene>
<feature type="transmembrane region" description="Helical" evidence="2">
    <location>
        <begin position="361"/>
        <end position="378"/>
    </location>
</feature>
<evidence type="ECO:0000256" key="2">
    <source>
        <dbReference type="SAM" id="Phobius"/>
    </source>
</evidence>
<evidence type="ECO:0000313" key="4">
    <source>
        <dbReference type="EMBL" id="PMD32386.1"/>
    </source>
</evidence>